<sequence>MNINRPKPAKGLTMGTFFGTFGSPIRTSYMDQAAPNGGPTSPQDKAKVQQPVPEPAVVQDADVDEITDDIATVRVDRRASPAPAVAAERKEDYPAEAAVKVPQIQLDVAKKAKIPLFLKSPFYAAAAQKPEPVAAAAPVAVPVAAPAPRAVPVPVGRATLSRHINFAEVSLGR</sequence>
<reference evidence="2" key="1">
    <citation type="submission" date="2019-06" db="EMBL/GenBank/DDBJ databases">
        <title>Genomics analysis of Aphanomyces spp. identifies a new class of oomycete effector associated with host adaptation.</title>
        <authorList>
            <person name="Gaulin E."/>
        </authorList>
    </citation>
    <scope>NUCLEOTIDE SEQUENCE</scope>
    <source>
        <strain evidence="2">CBS 578.67</strain>
    </source>
</reference>
<feature type="region of interest" description="Disordered" evidence="1">
    <location>
        <begin position="28"/>
        <end position="56"/>
    </location>
</feature>
<dbReference type="EMBL" id="VJMH01006407">
    <property type="protein sequence ID" value="KAF0689872.1"/>
    <property type="molecule type" value="Genomic_DNA"/>
</dbReference>
<gene>
    <name evidence="2" type="ORF">As57867_018653</name>
</gene>
<feature type="non-terminal residue" evidence="2">
    <location>
        <position position="173"/>
    </location>
</feature>
<evidence type="ECO:0000313" key="2">
    <source>
        <dbReference type="EMBL" id="KAF0689872.1"/>
    </source>
</evidence>
<comment type="caution">
    <text evidence="2">The sequence shown here is derived from an EMBL/GenBank/DDBJ whole genome shotgun (WGS) entry which is preliminary data.</text>
</comment>
<dbReference type="AlphaFoldDB" id="A0A6A4Y0V3"/>
<accession>A0A6A4Y0V3</accession>
<name>A0A6A4Y0V3_9STRA</name>
<protein>
    <submittedName>
        <fullName evidence="2">Uncharacterized protein</fullName>
    </submittedName>
</protein>
<proteinExistence type="predicted"/>
<organism evidence="2">
    <name type="scientific">Aphanomyces stellatus</name>
    <dbReference type="NCBI Taxonomy" id="120398"/>
    <lineage>
        <taxon>Eukaryota</taxon>
        <taxon>Sar</taxon>
        <taxon>Stramenopiles</taxon>
        <taxon>Oomycota</taxon>
        <taxon>Saprolegniomycetes</taxon>
        <taxon>Saprolegniales</taxon>
        <taxon>Verrucalvaceae</taxon>
        <taxon>Aphanomyces</taxon>
    </lineage>
</organism>
<evidence type="ECO:0000256" key="1">
    <source>
        <dbReference type="SAM" id="MobiDB-lite"/>
    </source>
</evidence>